<evidence type="ECO:0008006" key="3">
    <source>
        <dbReference type="Google" id="ProtNLM"/>
    </source>
</evidence>
<keyword evidence="2" id="KW-1185">Reference proteome</keyword>
<proteinExistence type="predicted"/>
<organism evidence="1 2">
    <name type="scientific">Tribonema minus</name>
    <dbReference type="NCBI Taxonomy" id="303371"/>
    <lineage>
        <taxon>Eukaryota</taxon>
        <taxon>Sar</taxon>
        <taxon>Stramenopiles</taxon>
        <taxon>Ochrophyta</taxon>
        <taxon>PX clade</taxon>
        <taxon>Xanthophyceae</taxon>
        <taxon>Tribonematales</taxon>
        <taxon>Tribonemataceae</taxon>
        <taxon>Tribonema</taxon>
    </lineage>
</organism>
<dbReference type="PANTHER" id="PTHR46586">
    <property type="entry name" value="ANKYRIN REPEAT-CONTAINING PROTEIN"/>
    <property type="match status" value="1"/>
</dbReference>
<reference evidence="1" key="1">
    <citation type="submission" date="2021-02" db="EMBL/GenBank/DDBJ databases">
        <title>First Annotated Genome of the Yellow-green Alga Tribonema minus.</title>
        <authorList>
            <person name="Mahan K.M."/>
        </authorList>
    </citation>
    <scope>NUCLEOTIDE SEQUENCE</scope>
    <source>
        <strain evidence="1">UTEX B ZZ1240</strain>
    </source>
</reference>
<dbReference type="InterPro" id="IPR052050">
    <property type="entry name" value="SecEffector_AnkRepeat"/>
</dbReference>
<dbReference type="PANTHER" id="PTHR46586:SF3">
    <property type="entry name" value="ANKYRIN REPEAT-CONTAINING PROTEIN"/>
    <property type="match status" value="1"/>
</dbReference>
<dbReference type="AlphaFoldDB" id="A0A835YTK1"/>
<dbReference type="InterPro" id="IPR036770">
    <property type="entry name" value="Ankyrin_rpt-contain_sf"/>
</dbReference>
<dbReference type="SUPFAM" id="SSF140860">
    <property type="entry name" value="Pseudo ankyrin repeat-like"/>
    <property type="match status" value="1"/>
</dbReference>
<dbReference type="EMBL" id="JAFCMP010000334">
    <property type="protein sequence ID" value="KAG5181336.1"/>
    <property type="molecule type" value="Genomic_DNA"/>
</dbReference>
<dbReference type="Gene3D" id="1.25.40.20">
    <property type="entry name" value="Ankyrin repeat-containing domain"/>
    <property type="match status" value="1"/>
</dbReference>
<evidence type="ECO:0000313" key="2">
    <source>
        <dbReference type="Proteomes" id="UP000664859"/>
    </source>
</evidence>
<name>A0A835YTK1_9STRA</name>
<dbReference type="Proteomes" id="UP000664859">
    <property type="component" value="Unassembled WGS sequence"/>
</dbReference>
<comment type="caution">
    <text evidence="1">The sequence shown here is derived from an EMBL/GenBank/DDBJ whole genome shotgun (WGS) entry which is preliminary data.</text>
</comment>
<accession>A0A835YTK1</accession>
<protein>
    <recommendedName>
        <fullName evidence="3">Ankyrin repeat domain-containing protein</fullName>
    </recommendedName>
</protein>
<evidence type="ECO:0000313" key="1">
    <source>
        <dbReference type="EMBL" id="KAG5181336.1"/>
    </source>
</evidence>
<sequence length="479" mass="52014">MSLTTQPSRRPPANTLQPAGVPQALALLLHHVSLSHSGTFLRSAVTKDILAAYRTLFDQATTTISADLFATVPLSQLALTGSNCIEWHDHRGEAMRALADAPREVLEHVTPLMLSLHPSYLGALYWRTLADRGRLDVLQWGAGAHGFRPSAEVAITAARSGQVQILQWLHENAAFCGQISVLDWLVARHDWRDGGAAACAAAAAAGELPALERLRAHGTMEWLVDAGAPVHVLRAYRHATRRGQFASLEWLEDVFDGETPWDESIFAYAAESGNLALLDSLHADGCPWDERASRKAAASGHVQVMEWLLAAAAPLALDVCDVAYSSHEDEAFEWAYGHGLPVAAKTEAEMAERGDVARLEWLHARGHAFQSPPDMWAVADFGTMRWLHKHRFPCDPRAMAAALERGDADAVRWLADEVGHGVCDYHACIAAAAGTPARGGCAWDERVCTQARVNGHLDVLKWAVRKGCPCGLADLQCLA</sequence>
<gene>
    <name evidence="1" type="ORF">JKP88DRAFT_321779</name>
</gene>